<evidence type="ECO:0000313" key="1">
    <source>
        <dbReference type="EMBL" id="WMV08370.1"/>
    </source>
</evidence>
<name>A0AAF0PSF0_SOLVR</name>
<proteinExistence type="predicted"/>
<organism evidence="1 2">
    <name type="scientific">Solanum verrucosum</name>
    <dbReference type="NCBI Taxonomy" id="315347"/>
    <lineage>
        <taxon>Eukaryota</taxon>
        <taxon>Viridiplantae</taxon>
        <taxon>Streptophyta</taxon>
        <taxon>Embryophyta</taxon>
        <taxon>Tracheophyta</taxon>
        <taxon>Spermatophyta</taxon>
        <taxon>Magnoliopsida</taxon>
        <taxon>eudicotyledons</taxon>
        <taxon>Gunneridae</taxon>
        <taxon>Pentapetalae</taxon>
        <taxon>asterids</taxon>
        <taxon>lamiids</taxon>
        <taxon>Solanales</taxon>
        <taxon>Solanaceae</taxon>
        <taxon>Solanoideae</taxon>
        <taxon>Solaneae</taxon>
        <taxon>Solanum</taxon>
    </lineage>
</organism>
<sequence>MKRSSRHVAEQFREAVLNRPMIQNTKMLKGDEADQRADCRVHQRSRLTAPSDPSQHIFLTTINTSLNFYFSMQFQIQHFIFLTFK</sequence>
<dbReference type="Proteomes" id="UP001234989">
    <property type="component" value="Chromosome 1"/>
</dbReference>
<dbReference type="AlphaFoldDB" id="A0AAF0PSF0"/>
<protein>
    <submittedName>
        <fullName evidence="1">Uncharacterized protein</fullName>
    </submittedName>
</protein>
<reference evidence="1" key="1">
    <citation type="submission" date="2023-08" db="EMBL/GenBank/DDBJ databases">
        <title>A de novo genome assembly of Solanum verrucosum Schlechtendal, a Mexican diploid species geographically isolated from the other diploid A-genome species in potato relatives.</title>
        <authorList>
            <person name="Hosaka K."/>
        </authorList>
    </citation>
    <scope>NUCLEOTIDE SEQUENCE</scope>
    <source>
        <tissue evidence="1">Young leaves</tissue>
    </source>
</reference>
<keyword evidence="2" id="KW-1185">Reference proteome</keyword>
<dbReference type="EMBL" id="CP133612">
    <property type="protein sequence ID" value="WMV08370.1"/>
    <property type="molecule type" value="Genomic_DNA"/>
</dbReference>
<gene>
    <name evidence="1" type="ORF">MTR67_001755</name>
</gene>
<accession>A0AAF0PSF0</accession>
<evidence type="ECO:0000313" key="2">
    <source>
        <dbReference type="Proteomes" id="UP001234989"/>
    </source>
</evidence>